<sequence length="615" mass="69347">MGKSSSSLKKKRSKKSSKDRTSSRSKSRKYKSKKLRRQEVYLSSSHSDDSESTSLSSSSDDSYRRRRARSRVRKDVKGHRKKAQRRSYSRDSSPRVRKRKRSKRKNDSKTREKPHQKKKLRKEASFSSMSGRSWSCSTCQGGDSGSDGSEVERYRGRSERKEKDKRKLERGRSESVRRGRYRARSCSSCSRSSESSDERTKEKYMCENSSKRLRSVITVTKGAEEGRELFTNESKEEIVDDHDYPSRSNDSNDGGAKRDPSSEEKVVSVEDEKGDEYADFSKSNVYVARTSDVSEDSLDGDDLESILRQRAIENLRKFRGDIKLTSKASDHKNEIVTDLEQQPFTEKHEQVQGKFLVNNEAVGANVGKLIEGTSSPMGRRDSTPSSRNNGRSLSGDKGKFVSVKHHSPRASEKVIDIDNPSKAVTSDSDRTNNSEFNTTESHHHLLKSHPSLEQRPASDVKNNSGLRSAAPKQSSCTLPTLRNNNLNIGQDEVNEHSQFELKQTSASRQPPNTKSEVIEGDVDEDAVKTAQAAIQIVDNSPRNLDKFCDSDTLKPCDKSVTGENSSNKLLDEVNQGSQFEQKTMNVMRGGEMVQVSYKVYIPKKTPALARRQLKR</sequence>
<organism evidence="1 2">
    <name type="scientific">Bauhinia variegata</name>
    <name type="common">Purple orchid tree</name>
    <name type="synonym">Phanera variegata</name>
    <dbReference type="NCBI Taxonomy" id="167791"/>
    <lineage>
        <taxon>Eukaryota</taxon>
        <taxon>Viridiplantae</taxon>
        <taxon>Streptophyta</taxon>
        <taxon>Embryophyta</taxon>
        <taxon>Tracheophyta</taxon>
        <taxon>Spermatophyta</taxon>
        <taxon>Magnoliopsida</taxon>
        <taxon>eudicotyledons</taxon>
        <taxon>Gunneridae</taxon>
        <taxon>Pentapetalae</taxon>
        <taxon>rosids</taxon>
        <taxon>fabids</taxon>
        <taxon>Fabales</taxon>
        <taxon>Fabaceae</taxon>
        <taxon>Cercidoideae</taxon>
        <taxon>Cercideae</taxon>
        <taxon>Bauhiniinae</taxon>
        <taxon>Bauhinia</taxon>
    </lineage>
</organism>
<accession>A0ACB9MH20</accession>
<reference evidence="1 2" key="1">
    <citation type="journal article" date="2022" name="DNA Res.">
        <title>Chromosomal-level genome assembly of the orchid tree Bauhinia variegata (Leguminosae; Cercidoideae) supports the allotetraploid origin hypothesis of Bauhinia.</title>
        <authorList>
            <person name="Zhong Y."/>
            <person name="Chen Y."/>
            <person name="Zheng D."/>
            <person name="Pang J."/>
            <person name="Liu Y."/>
            <person name="Luo S."/>
            <person name="Meng S."/>
            <person name="Qian L."/>
            <person name="Wei D."/>
            <person name="Dai S."/>
            <person name="Zhou R."/>
        </authorList>
    </citation>
    <scope>NUCLEOTIDE SEQUENCE [LARGE SCALE GENOMIC DNA]</scope>
    <source>
        <strain evidence="1">BV-YZ2020</strain>
    </source>
</reference>
<evidence type="ECO:0000313" key="1">
    <source>
        <dbReference type="EMBL" id="KAI4322968.1"/>
    </source>
</evidence>
<dbReference type="Proteomes" id="UP000828941">
    <property type="component" value="Chromosome 9"/>
</dbReference>
<dbReference type="EMBL" id="CM039434">
    <property type="protein sequence ID" value="KAI4322968.1"/>
    <property type="molecule type" value="Genomic_DNA"/>
</dbReference>
<name>A0ACB9MH20_BAUVA</name>
<keyword evidence="2" id="KW-1185">Reference proteome</keyword>
<gene>
    <name evidence="1" type="ORF">L6164_022613</name>
</gene>
<proteinExistence type="predicted"/>
<evidence type="ECO:0000313" key="2">
    <source>
        <dbReference type="Proteomes" id="UP000828941"/>
    </source>
</evidence>
<comment type="caution">
    <text evidence="1">The sequence shown here is derived from an EMBL/GenBank/DDBJ whole genome shotgun (WGS) entry which is preliminary data.</text>
</comment>
<protein>
    <submittedName>
        <fullName evidence="1">Uncharacterized protein</fullName>
    </submittedName>
</protein>